<sequence length="269" mass="30862">MLHILILFFSLTPIVYAQTAERPLKVVAEAGHNVTLPHLLPGFNKTGHVTWLIEIPDYGSAPSNKFVFSGQKLCEFASKNLTWSFPQLIFKCDNYDITLFWLKIENSAIYNVKNTIEATESNIYYQLTVIQINPPNCIITSKYLTEDYCHITINCTNSRYPNKVIFNNVTRSYYGYAKGSSTLPNYFTTSFNVSGITKTFKHNYPFSELCTYPSSENFYNSKETVSTIVFIVIIGFSVLIILGALIYLCWHRRFLYRSKSEPCVQLNAY</sequence>
<proteinExistence type="predicted"/>
<organismHost>
    <name type="scientific">Homo sapiens</name>
    <name type="common">Human</name>
    <dbReference type="NCBI Taxonomy" id="9606"/>
</organismHost>
<reference evidence="2 3" key="1">
    <citation type="journal article" date="2010" name="Virology">
        <title>Computational analysis of human adenovirus serotype 18.</title>
        <authorList>
            <person name="Walsh M.P."/>
            <person name="Seto J."/>
            <person name="Tirado D."/>
            <person name="Chodosh J."/>
            <person name="Schnurr D."/>
            <person name="Seto D."/>
            <person name="Jones M.S."/>
        </authorList>
    </citation>
    <scope>NUCLEOTIDE SEQUENCE [LARGE SCALE GENOMIC DNA]</scope>
    <source>
        <strain evidence="2">D.C.</strain>
    </source>
</reference>
<feature type="transmembrane region" description="Helical" evidence="1">
    <location>
        <begin position="228"/>
        <end position="250"/>
    </location>
</feature>
<evidence type="ECO:0000313" key="2">
    <source>
        <dbReference type="EMBL" id="ACZ92166.1"/>
    </source>
</evidence>
<accession>D3JIT9</accession>
<evidence type="ECO:0000313" key="3">
    <source>
        <dbReference type="Proteomes" id="UP000139114"/>
    </source>
</evidence>
<keyword evidence="1" id="KW-1133">Transmembrane helix</keyword>
<dbReference type="Proteomes" id="UP000139114">
    <property type="component" value="Segment"/>
</dbReference>
<organism evidence="2 3">
    <name type="scientific">Human adenovirus A serotype 18</name>
    <name type="common">HAdV-18</name>
    <name type="synonym">Human adenovirus 18</name>
    <dbReference type="NCBI Taxonomy" id="10528"/>
    <lineage>
        <taxon>Viruses</taxon>
        <taxon>Varidnaviria</taxon>
        <taxon>Bamfordvirae</taxon>
        <taxon>Preplasmiviricota</taxon>
        <taxon>Polisuviricotina</taxon>
        <taxon>Pharingeaviricetes</taxon>
        <taxon>Rowavirales</taxon>
        <taxon>Adenoviridae</taxon>
        <taxon>Mastadenovirus</taxon>
        <taxon>Mastadenovirus adami</taxon>
        <taxon>Human mastadenovirus A</taxon>
    </lineage>
</organism>
<dbReference type="EMBL" id="GU191019">
    <property type="protein sequence ID" value="ACZ92166.1"/>
    <property type="molecule type" value="Genomic_DNA"/>
</dbReference>
<keyword evidence="1" id="KW-0472">Membrane</keyword>
<gene>
    <name evidence="2" type="primary">E3</name>
</gene>
<name>D3JIT9_ADE18</name>
<evidence type="ECO:0000256" key="1">
    <source>
        <dbReference type="SAM" id="Phobius"/>
    </source>
</evidence>
<protein>
    <submittedName>
        <fullName evidence="2">CR1-beta protein</fullName>
    </submittedName>
</protein>
<keyword evidence="1" id="KW-0812">Transmembrane</keyword>